<proteinExistence type="predicted"/>
<gene>
    <name evidence="1" type="ORF">Tco_1132044</name>
</gene>
<name>A0ABQ5JDW4_9ASTR</name>
<organism evidence="1 2">
    <name type="scientific">Tanacetum coccineum</name>
    <dbReference type="NCBI Taxonomy" id="301880"/>
    <lineage>
        <taxon>Eukaryota</taxon>
        <taxon>Viridiplantae</taxon>
        <taxon>Streptophyta</taxon>
        <taxon>Embryophyta</taxon>
        <taxon>Tracheophyta</taxon>
        <taxon>Spermatophyta</taxon>
        <taxon>Magnoliopsida</taxon>
        <taxon>eudicotyledons</taxon>
        <taxon>Gunneridae</taxon>
        <taxon>Pentapetalae</taxon>
        <taxon>asterids</taxon>
        <taxon>campanulids</taxon>
        <taxon>Asterales</taxon>
        <taxon>Asteraceae</taxon>
        <taxon>Asteroideae</taxon>
        <taxon>Anthemideae</taxon>
        <taxon>Anthemidinae</taxon>
        <taxon>Tanacetum</taxon>
    </lineage>
</organism>
<accession>A0ABQ5JDW4</accession>
<evidence type="ECO:0008006" key="3">
    <source>
        <dbReference type="Google" id="ProtNLM"/>
    </source>
</evidence>
<evidence type="ECO:0000313" key="2">
    <source>
        <dbReference type="Proteomes" id="UP001151760"/>
    </source>
</evidence>
<keyword evidence="2" id="KW-1185">Reference proteome</keyword>
<protein>
    <recommendedName>
        <fullName evidence="3">Integrase, catalytic region, zinc finger, CCHC-type, peptidase aspartic, catalytic</fullName>
    </recommendedName>
</protein>
<reference evidence="1" key="1">
    <citation type="journal article" date="2022" name="Int. J. Mol. Sci.">
        <title>Draft Genome of Tanacetum Coccineum: Genomic Comparison of Closely Related Tanacetum-Family Plants.</title>
        <authorList>
            <person name="Yamashiro T."/>
            <person name="Shiraishi A."/>
            <person name="Nakayama K."/>
            <person name="Satake H."/>
        </authorList>
    </citation>
    <scope>NUCLEOTIDE SEQUENCE</scope>
</reference>
<dbReference type="EMBL" id="BQNB010021746">
    <property type="protein sequence ID" value="GJU09648.1"/>
    <property type="molecule type" value="Genomic_DNA"/>
</dbReference>
<reference evidence="1" key="2">
    <citation type="submission" date="2022-01" db="EMBL/GenBank/DDBJ databases">
        <authorList>
            <person name="Yamashiro T."/>
            <person name="Shiraishi A."/>
            <person name="Satake H."/>
            <person name="Nakayama K."/>
        </authorList>
    </citation>
    <scope>NUCLEOTIDE SEQUENCE</scope>
</reference>
<evidence type="ECO:0000313" key="1">
    <source>
        <dbReference type="EMBL" id="GJU09648.1"/>
    </source>
</evidence>
<comment type="caution">
    <text evidence="1">The sequence shown here is derived from an EMBL/GenBank/DDBJ whole genome shotgun (WGS) entry which is preliminary data.</text>
</comment>
<dbReference type="Proteomes" id="UP001151760">
    <property type="component" value="Unassembled WGS sequence"/>
</dbReference>
<sequence length="186" mass="21700">MKNRENGRMILSSVQNGSLIWPTVTEADGTTRTKKYEELSATEKIQADCDCKATNIVLQGLPPDVYAIVNHPKVAKEIWDRVKLMMQGTKLSLQEKECKLYDEFDKFTFVKGETLYHLIPEWSKYVMDVKLARDLHTTNYDQLYSYLEQHEVHANEIRLMRECYQDPLAFVSNYNQPPSQLTNYHS</sequence>